<accession>A0AAU9J5B2</accession>
<keyword evidence="3" id="KW-1185">Reference proteome</keyword>
<protein>
    <submittedName>
        <fullName evidence="2">Uncharacterized protein</fullName>
    </submittedName>
</protein>
<evidence type="ECO:0000256" key="1">
    <source>
        <dbReference type="SAM" id="SignalP"/>
    </source>
</evidence>
<dbReference type="Proteomes" id="UP001162131">
    <property type="component" value="Unassembled WGS sequence"/>
</dbReference>
<organism evidence="2 3">
    <name type="scientific">Blepharisma stoltei</name>
    <dbReference type="NCBI Taxonomy" id="1481888"/>
    <lineage>
        <taxon>Eukaryota</taxon>
        <taxon>Sar</taxon>
        <taxon>Alveolata</taxon>
        <taxon>Ciliophora</taxon>
        <taxon>Postciliodesmatophora</taxon>
        <taxon>Heterotrichea</taxon>
        <taxon>Heterotrichida</taxon>
        <taxon>Blepharismidae</taxon>
        <taxon>Blepharisma</taxon>
    </lineage>
</organism>
<reference evidence="2" key="1">
    <citation type="submission" date="2021-09" db="EMBL/GenBank/DDBJ databases">
        <authorList>
            <consortium name="AG Swart"/>
            <person name="Singh M."/>
            <person name="Singh A."/>
            <person name="Seah K."/>
            <person name="Emmerich C."/>
        </authorList>
    </citation>
    <scope>NUCLEOTIDE SEQUENCE</scope>
    <source>
        <strain evidence="2">ATCC30299</strain>
    </source>
</reference>
<comment type="caution">
    <text evidence="2">The sequence shown here is derived from an EMBL/GenBank/DDBJ whole genome shotgun (WGS) entry which is preliminary data.</text>
</comment>
<evidence type="ECO:0000313" key="2">
    <source>
        <dbReference type="EMBL" id="CAG9323409.1"/>
    </source>
</evidence>
<evidence type="ECO:0000313" key="3">
    <source>
        <dbReference type="Proteomes" id="UP001162131"/>
    </source>
</evidence>
<sequence length="146" mass="16341">MIFIWLISLNLAASSVTECEIEWSKIIESGKDLLSANPTNYTKMFMYSGFTINNLGQYDSCNDLSYAKYVLIELSPQPALLLALCGPKICNEADYQNIFSHLLLEKSDISSYNVSLKASNQGPFIMFPKEFIDDHLSDYSAGAILM</sequence>
<feature type="chain" id="PRO_5043572009" evidence="1">
    <location>
        <begin position="20"/>
        <end position="146"/>
    </location>
</feature>
<name>A0AAU9J5B2_9CILI</name>
<feature type="signal peptide" evidence="1">
    <location>
        <begin position="1"/>
        <end position="19"/>
    </location>
</feature>
<dbReference type="EMBL" id="CAJZBQ010000034">
    <property type="protein sequence ID" value="CAG9323409.1"/>
    <property type="molecule type" value="Genomic_DNA"/>
</dbReference>
<dbReference type="AlphaFoldDB" id="A0AAU9J5B2"/>
<keyword evidence="1" id="KW-0732">Signal</keyword>
<gene>
    <name evidence="2" type="ORF">BSTOLATCC_MIC34059</name>
</gene>
<proteinExistence type="predicted"/>